<feature type="domain" description="Hydantoinase B/oxoprolinase" evidence="1">
    <location>
        <begin position="8"/>
        <end position="536"/>
    </location>
</feature>
<name>A0ABV3GLN4_MICGL</name>
<comment type="caution">
    <text evidence="2">The sequence shown here is derived from an EMBL/GenBank/DDBJ whole genome shotgun (WGS) entry which is preliminary data.</text>
</comment>
<sequence>MTQGTGVDPILASVLQRRVDAIAKEMATLLMRSSRSPIFNEIGDLVTVLFDAKGRALAQAEFAAIIAFGAQPPLEYIIEYFGDDIAEGDVIMHNDVYTGGNQNADTGVYVPIFHDGRLVAWAAAKGHLADIGGMTAGGYDPAAREVWQEALRIPPVKIYEAGRLRKDVWDLIAANIRLGFVMEDVKSMYGACTVGKRRLLEVLDRYGDDVFDRHMEYILRGSERQVRAEIERWPDGVYRGESEMVSDGIDTTRRYRVACEIRIEGDEITFDFSDTDDQAPGFTNMPPASAAGAVRIAFLMLIAAGGVVVPTNQGLFAPVRTVFREGSLFNPRFPAATVFGNQMCDEIVECVMTALAEALPDRVTAGWTKFISAILHGEDPRTGDPFVTLTVFQRNGPGAMLGHDGWDAFGFTGTAGQMRSPDPEMFELTSPHFFEYHEYLPDSAGAGRWRGGLGTRSAWRCYGEHEVGVTNGEGVEEEGAVPARGLFGGHDAGLNRMSVELPDGSVRVWGSKDMVQLPPGALVRAQSWGGAGYGDPFQRPAELVVAEVRDGLLSPERAREDYGVVVDTEQWRVDEERTAALRGNAVKETVS</sequence>
<proteinExistence type="predicted"/>
<evidence type="ECO:0000313" key="2">
    <source>
        <dbReference type="EMBL" id="MEV0972533.1"/>
    </source>
</evidence>
<dbReference type="InterPro" id="IPR003692">
    <property type="entry name" value="Hydantoinase_B"/>
</dbReference>
<dbReference type="PANTHER" id="PTHR11365:SF23">
    <property type="entry name" value="HYPOTHETICAL 5-OXOPROLINASE (EUROFUNG)-RELATED"/>
    <property type="match status" value="1"/>
</dbReference>
<dbReference type="Proteomes" id="UP001551675">
    <property type="component" value="Unassembled WGS sequence"/>
</dbReference>
<dbReference type="InterPro" id="IPR045079">
    <property type="entry name" value="Oxoprolinase-like"/>
</dbReference>
<keyword evidence="3" id="KW-1185">Reference proteome</keyword>
<dbReference type="PANTHER" id="PTHR11365">
    <property type="entry name" value="5-OXOPROLINASE RELATED"/>
    <property type="match status" value="1"/>
</dbReference>
<accession>A0ABV3GLN4</accession>
<gene>
    <name evidence="2" type="ORF">AB0I59_28355</name>
</gene>
<evidence type="ECO:0000313" key="3">
    <source>
        <dbReference type="Proteomes" id="UP001551675"/>
    </source>
</evidence>
<dbReference type="EMBL" id="JBFALK010000017">
    <property type="protein sequence ID" value="MEV0972533.1"/>
    <property type="molecule type" value="Genomic_DNA"/>
</dbReference>
<dbReference type="RefSeq" id="WP_063818834.1">
    <property type="nucleotide sequence ID" value="NZ_JBFALK010000017.1"/>
</dbReference>
<organism evidence="2 3">
    <name type="scientific">Microtetraspora glauca</name>
    <dbReference type="NCBI Taxonomy" id="1996"/>
    <lineage>
        <taxon>Bacteria</taxon>
        <taxon>Bacillati</taxon>
        <taxon>Actinomycetota</taxon>
        <taxon>Actinomycetes</taxon>
        <taxon>Streptosporangiales</taxon>
        <taxon>Streptosporangiaceae</taxon>
        <taxon>Microtetraspora</taxon>
    </lineage>
</organism>
<dbReference type="Pfam" id="PF02538">
    <property type="entry name" value="Hydantoinase_B"/>
    <property type="match status" value="1"/>
</dbReference>
<protein>
    <submittedName>
        <fullName evidence="2">Hydantoinase B/oxoprolinase family protein</fullName>
    </submittedName>
</protein>
<reference evidence="2 3" key="1">
    <citation type="submission" date="2024-06" db="EMBL/GenBank/DDBJ databases">
        <title>The Natural Products Discovery Center: Release of the First 8490 Sequenced Strains for Exploring Actinobacteria Biosynthetic Diversity.</title>
        <authorList>
            <person name="Kalkreuter E."/>
            <person name="Kautsar S.A."/>
            <person name="Yang D."/>
            <person name="Bader C.D."/>
            <person name="Teijaro C.N."/>
            <person name="Fluegel L."/>
            <person name="Davis C.M."/>
            <person name="Simpson J.R."/>
            <person name="Lauterbach L."/>
            <person name="Steele A.D."/>
            <person name="Gui C."/>
            <person name="Meng S."/>
            <person name="Li G."/>
            <person name="Viehrig K."/>
            <person name="Ye F."/>
            <person name="Su P."/>
            <person name="Kiefer A.F."/>
            <person name="Nichols A."/>
            <person name="Cepeda A.J."/>
            <person name="Yan W."/>
            <person name="Fan B."/>
            <person name="Jiang Y."/>
            <person name="Adhikari A."/>
            <person name="Zheng C.-J."/>
            <person name="Schuster L."/>
            <person name="Cowan T.M."/>
            <person name="Smanski M.J."/>
            <person name="Chevrette M.G."/>
            <person name="De Carvalho L.P.S."/>
            <person name="Shen B."/>
        </authorList>
    </citation>
    <scope>NUCLEOTIDE SEQUENCE [LARGE SCALE GENOMIC DNA]</scope>
    <source>
        <strain evidence="2 3">NPDC050100</strain>
    </source>
</reference>
<evidence type="ECO:0000259" key="1">
    <source>
        <dbReference type="Pfam" id="PF02538"/>
    </source>
</evidence>